<dbReference type="SUPFAM" id="SSF140924">
    <property type="entry name" value="Duffy binding domain-like"/>
    <property type="match status" value="7"/>
</dbReference>
<dbReference type="GO" id="GO:0016020">
    <property type="term" value="C:membrane"/>
    <property type="evidence" value="ECO:0007669"/>
    <property type="project" value="InterPro"/>
</dbReference>
<dbReference type="VEuPathDB" id="PlasmoDB:PfML01_000058900"/>
<evidence type="ECO:0000259" key="5">
    <source>
        <dbReference type="Pfam" id="PF15445"/>
    </source>
</evidence>
<evidence type="ECO:0000259" key="7">
    <source>
        <dbReference type="Pfam" id="PF22672"/>
    </source>
</evidence>
<sequence length="3331" mass="383307">MVMQGPRGGSSGEDDKDAKHVLDSIGEKVYKEVKKVAANYSSQLKGTLSNAIFENEPKGQQTENDPCKLLYEYHTNVTKGHGREHPCRKGTEKRFSDVGGGECDNRKIKDSKNNGGACAPYRRLHLCVRNLENISALDKINNDTLLADVCLAALHEGQSITQDYPKYQAQYASSFSPSQICTMLARSFADIGDIIRGKDLYIGNKKEKLDLEKNLKKIFGKIYEKLTDPRAKDHYKDEPDNNFFQLREDWWNANRQEVWKAITCHAGESDKYFRKTACGTGTGTQGRCRCNDDKKPGSNTDPPTYFDYVPQYLRWFEEWSEDFCTKRKHKLENAIEKCRGQDGSGKEKYCDFNGFDCKGTASGKHKYLWDNACAGCFFSCSDFRKWIAKQKDEFEKQKNKYTDEIKKNDDTTITTEYGTINNMYRKDFYKHLEEKYKTVDAFLNLLNKEKECKNHPEVGEGKKKYIDFNDNIETFSHTEYREPCPWCGIEEQKDGKWKRINDHSACKEEELYTPKENAKYTKINVLTSGEGHEDIAKRLKEFCTKTQNGGGGSDDCGGNSDSSLCEPWQCYQPDQLEKVGGGEVDDKLKGAGGLCIFEKMKGEKKVKKQKTFNNFFNFWVAHVLKDSIDWRTQLTKCLSEDKLKKCEKGCKSNCECFKKWIEKKEKEWIKVKDQFNKQTDFLEWKHYLVLETILENYYFENIQKAYGDLKSIQEMKKMIKENKQNKNRTKDDEDALDVLFDHEKEEAEDCLDIHEDDDDDDECVEEIEKIPNNPCSGTRHRAMVKNVAADMYRAARQQLRNRAGGRKTLRADASQGHYNGKANESVLKDVCDITNQYSNAIGDSKDPCNGKGDGFKIGTPWTNIVKKKTTSYKDVFLPPRREHMCTSNLENLDVGDVTNNVNVNNKFLVQVLLSANKQAEWIKQKYNEPNGQNNHKGKCRALKSSFADLGDIIKGTDLWDKDSGEQKTQRNLVTIFGKIKVQRKGIDTSKYTNTDGKHNQLREDWWEANRRQVWKAMKCALKGEKINCGATPYDDYIPQRLRWMTEWAEWFCKEQSRLYDELMGKCGICMNGICNKVKDDCAKCTEACKEYKTKIQPWKDQWEKLELEYALSYLHAKNDSRRMAFGGTDPDYQQVVHFFKELQEAIKSSTSKRPKRSTDAITTDPTTPYSTAAGYIHQEIGNAGCQIQKHFCDDNKDKYVFREKPKDHDEACNCTENVEKPKKEEIDTKLDVCAIVKTALTTQDNLTKACQQKYGHPQRHWGWKCISETTTKSSDSGSICVPPRRRKLYVTPLTKWAEEATEGPTSPQAGGEATLPTPATASSQAPKGDSLLLTAFIQSAAVETFFLWHKYKMDNNGGDAEDKLKKGEIPEEFKRQMFYTLADYRDICIGVKEDVIKALEASSDNKSGNNIKEISDKIEAILKQSGSKLPGGLPVTPNNVKNPKTWWDQNAKHIWHGMVCALTYKEDTGGAKGKTSITQDPTAYGKLWDNDGKKPKEDKYDYKIVKISSVPSSNVPSGDTKLEEFSRRPTFFRWLEEWGEEFCRKRKDKLEKIEKECYGLNYRGHRIYCSGDGHICEKTDTSRNNTFIDLHCPRCLKECIKYKRWIEKKEKEFHNQKNNYEKEFNNDLKEKGYSSFNNFLASLNHCKHGEHNRDDKNKIEFNNHTKTFGPSEYCKACPVYGVKCNKKNGECETIHKTDLNGQNDNNYTDIKVLVIDRKGESNDEELKNVCNNTSLFKDSSVQYWKCQKKNEVDQCIIDNFLDIDIDKYMEFNVFFQRWLRYFVHDYNILKDKIKPCIKTKDEKSNKCINGCKGKLECVKKWLKQKQDEWKNIKDHYEKNKSLYGYGIPHWVKSYFVEQLYFDKDYKKAQDVIEDENERKKIWGCTDGVECTNEETKENKDFITNLIKKLQEKIESCQTQHNPNGKTKPCDEIPPHSDETLDEQTDTTTDDDNSDKIYDTKPPFCPKDVEDTKETEKPKVLPGPPDACEIVGEILNGQDGTKKIEECNTKYYPTKNDYPGWNCTDKVINREEGSCMPPRRQKLCIHNLEHLSEKATETELRKAFIECAAIETFWLWDKYKEDKKDEKKTEGGGISDDPDDPQKKLEGGTIPEDFKRQMFYTYGDYRDFLFGTDISKGHGKESALGKKIDSLFKNGDQKSPSGKTPTEWWNDYGPDIWKGMVCGLSHHIKNGNKEQLRKNLTDNNKYTKISSKLEDFASRPQFLRWFIEWGDQFCRERVVKINQLKTGCNEYECGSQENGKKEACKNACEAYKSWLKDWKDQYEQQTAKFDKDKKDKKFDGTSAEVDVAAVSSVHEYLQEELKNLCTKGDCACMEKPSAQDEETELLGGNYFPEAMDYPPKEIGERCKCAIPSEPMSCVEQIAKHLREKAEKNVKIYESSLKGTPAKSKNDCTKIDEAIKGDNGSKIINKSILDSTFASNCEQSEKDATDRLKIGKQWQFNKINGTETKLYVPPRRKDMCFNDLKNIQFNEVQDSNSLLEKIQHVAKNEGIDILKKLNPQDQNAFSEICDAMKYSFADLGDIIRGRSKIDPTNNNKIEKELQKIFKQIQDDNASLSKMELPELREKWWDANRKEVWNAMTCVAPNDAHLKKKKNNPGNKSQIIASQTEQTKKCSHDSEPPDYDYIPERYRFLQEWSEYYCKALKEKNDEMKNDCSKCIKSGATCEKEEDKEKCKECNDKCKEYKNIVDKWQSEFDQQNQLYKKLYTQDRTHGPSTARRNPSIEFTQKLEDSCNDPYSADKYLDISTHCTDYKFSETDSRESNYAFSPYPKDYKENCKCKVNTPTSNNDPKSPSLLGPSFFLPKKPKMKFYPKIGIGVLHPFINMVADPITIHETVAKTFNNAVPQFHINPDKTDVAPPTKNILNEVLPSAIPVGIALALGSIAFLFLKKKTKHPVDLFSVINIPKSDYDIPTKLSPNRYIPYTSGKYRGNGTFTLKEIVGTDSGYTDHYSDITSSSESEYEELDINDIYAPRAPKYKTLIEVVLEPSGKLSGNTIPTSGKNTPSDTQNDIQNDGIPSSKITDNEWNTLKDDFISQYLQSEQPKDVPNDYTSGNSSTNTNITTPSRHNVDQKPFIMSIHDKNLYTGEEYNYNVNMVNNDNIPINRDNNIYSGIDLINDTLSGDYDIYNEMLKRKENELFGTNHVKQTSIHSVAKLTNSDPIHNQLELFHKWLDRHRDMCEKWNNKEEVLDKLKEEWENETHSGNINPSDSNKTLNTDVSIQIHMDNPKPINEFTYVDSNPNLTLRSNPNLMGNQNPNLNLVENNMNPNHQNQNQVGDTNFVDTPANPTNVQIEMSVKNHKLVKEKYPIADVWDI</sequence>
<dbReference type="Pfam" id="PF15447">
    <property type="entry name" value="NTS"/>
    <property type="match status" value="1"/>
</dbReference>
<dbReference type="VEuPathDB" id="PlasmoDB:PfNF135_000015300"/>
<dbReference type="VEuPathDB" id="PlasmoDB:PfGB4_050039200"/>
<evidence type="ECO:0000259" key="3">
    <source>
        <dbReference type="Pfam" id="PF03011"/>
    </source>
</evidence>
<feature type="region of interest" description="Disordered" evidence="2">
    <location>
        <begin position="3058"/>
        <end position="3084"/>
    </location>
</feature>
<protein>
    <submittedName>
        <fullName evidence="8">Erythrocyte membrane protein 1</fullName>
    </submittedName>
</protein>
<feature type="domain" description="Duffy-antigen binding" evidence="4">
    <location>
        <begin position="2468"/>
        <end position="2648"/>
    </location>
</feature>
<dbReference type="VEuPathDB" id="PlasmoDB:PfCD01_010019500"/>
<feature type="domain" description="Duffy-antigen binding" evidence="4">
    <location>
        <begin position="1279"/>
        <end position="1471"/>
    </location>
</feature>
<feature type="domain" description="Duffy-binding-like" evidence="7">
    <location>
        <begin position="1537"/>
        <end position="1672"/>
    </location>
</feature>
<organism evidence="8">
    <name type="scientific">Plasmodium falciparum</name>
    <name type="common">malaria parasite P. falciparum</name>
    <dbReference type="NCBI Taxonomy" id="5833"/>
    <lineage>
        <taxon>Eukaryota</taxon>
        <taxon>Sar</taxon>
        <taxon>Alveolata</taxon>
        <taxon>Apicomplexa</taxon>
        <taxon>Aconoidasida</taxon>
        <taxon>Haemosporida</taxon>
        <taxon>Plasmodiidae</taxon>
        <taxon>Plasmodium</taxon>
        <taxon>Plasmodium (Laverania)</taxon>
    </lineage>
</organism>
<dbReference type="VEuPathDB" id="PlasmoDB:PfDd2_080005500"/>
<dbReference type="VEuPathDB" id="PlasmoDB:PfTG01_000010300"/>
<dbReference type="VEuPathDB" id="PlasmoDB:PfGN01_030030800"/>
<dbReference type="VEuPathDB" id="PlasmoDB:PfTG01_000058000"/>
<dbReference type="VEuPathDB" id="PlasmoDB:Pf7G8_120060000"/>
<dbReference type="VEuPathDB" id="PlasmoDB:PfSD01_030005500"/>
<dbReference type="Pfam" id="PF03011">
    <property type="entry name" value="PFEMP"/>
    <property type="match status" value="2"/>
</dbReference>
<dbReference type="InterPro" id="IPR008602">
    <property type="entry name" value="Duffy-antigen-binding"/>
</dbReference>
<dbReference type="InterPro" id="IPR042202">
    <property type="entry name" value="Duffy-ag-bd_sf"/>
</dbReference>
<dbReference type="Gene3D" id="1.20.58.1930">
    <property type="match status" value="1"/>
</dbReference>
<dbReference type="VEuPathDB" id="PlasmoDB:PfHB3_060021800"/>
<evidence type="ECO:0000256" key="2">
    <source>
        <dbReference type="SAM" id="MobiDB-lite"/>
    </source>
</evidence>
<dbReference type="FunFam" id="1.10.1900.40:FF:000001">
    <property type="entry name" value="Erythrocyte membrane protein 1"/>
    <property type="match status" value="1"/>
</dbReference>
<feature type="domain" description="Plasmodium falciparum erythrocyte membrane protein 1 acidic terminal segment" evidence="5">
    <location>
        <begin position="2889"/>
        <end position="3331"/>
    </location>
</feature>
<dbReference type="VEuPathDB" id="PlasmoDB:PfGB4_070017600"/>
<dbReference type="VEuPathDB" id="PlasmoDB:PfNF135_040005200"/>
<dbReference type="InterPro" id="IPR029211">
    <property type="entry name" value="PfEMP1_ATS"/>
</dbReference>
<feature type="region of interest" description="Disordered" evidence="2">
    <location>
        <begin position="2084"/>
        <end position="2107"/>
    </location>
</feature>
<dbReference type="VEuPathDB" id="PlasmoDB:PF3D7_1240300"/>
<dbReference type="InterPro" id="IPR054595">
    <property type="entry name" value="DBL_C"/>
</dbReference>
<dbReference type="EMBL" id="AM411451">
    <property type="protein sequence ID" value="CAL80729.1"/>
    <property type="molecule type" value="Genomic_DNA"/>
</dbReference>
<dbReference type="VEuPathDB" id="PlasmoDB:PfNF54_120044700"/>
<feature type="compositionally biased region" description="Basic and acidic residues" evidence="2">
    <location>
        <begin position="1927"/>
        <end position="1938"/>
    </location>
</feature>
<feature type="region of interest" description="Disordered" evidence="2">
    <location>
        <begin position="1297"/>
        <end position="1324"/>
    </location>
</feature>
<feature type="domain" description="Duffy-antigen binding" evidence="4">
    <location>
        <begin position="116"/>
        <end position="314"/>
    </location>
</feature>
<dbReference type="VEuPathDB" id="PlasmoDB:PF3D7_0617400"/>
<accession>A1KQT2</accession>
<dbReference type="VEuPathDB" id="PlasmoDB:PfNF135_000040300"/>
<dbReference type="VEuPathDB" id="PlasmoDB:PfGA01_120024100"/>
<evidence type="ECO:0000313" key="8">
    <source>
        <dbReference type="EMBL" id="CAL80729.1"/>
    </source>
</evidence>
<dbReference type="VEuPathDB" id="PlasmoDB:PfNF166_050005600"/>
<dbReference type="Gene3D" id="1.20.1310.20">
    <property type="entry name" value="Duffy-antigen binding domain"/>
    <property type="match status" value="5"/>
</dbReference>
<dbReference type="FunFam" id="1.20.58.830:FF:000005">
    <property type="entry name" value="Erythrocyte membrane protein 1, PfEMP1"/>
    <property type="match status" value="1"/>
</dbReference>
<keyword evidence="1" id="KW-0175">Coiled coil</keyword>
<feature type="domain" description="Duffy-binding-like" evidence="7">
    <location>
        <begin position="318"/>
        <end position="479"/>
    </location>
</feature>
<dbReference type="Pfam" id="PF05424">
    <property type="entry name" value="Duffy_binding"/>
    <property type="match status" value="5"/>
</dbReference>
<feature type="compositionally biased region" description="Basic and acidic residues" evidence="2">
    <location>
        <begin position="1966"/>
        <end position="1978"/>
    </location>
</feature>
<dbReference type="VEuPathDB" id="PlasmoDB:PfHB3_120005700"/>
<feature type="domain" description="Duffy-binding-like" evidence="3">
    <location>
        <begin position="1774"/>
        <end position="1922"/>
    </location>
</feature>
<dbReference type="InterPro" id="IPR004258">
    <property type="entry name" value="DBL"/>
</dbReference>
<feature type="domain" description="Duffy-antigen binding" evidence="4">
    <location>
        <begin position="2032"/>
        <end position="2223"/>
    </location>
</feature>
<dbReference type="VEuPathDB" id="PlasmoDB:PfNF166_080012800"/>
<feature type="compositionally biased region" description="Acidic residues" evidence="2">
    <location>
        <begin position="1939"/>
        <end position="1952"/>
    </location>
</feature>
<dbReference type="VEuPathDB" id="PlasmoDB:PfCD01_040031100"/>
<evidence type="ECO:0000259" key="4">
    <source>
        <dbReference type="Pfam" id="PF05424"/>
    </source>
</evidence>
<reference evidence="8" key="1">
    <citation type="submission" date="2006-11" db="EMBL/GenBank/DDBJ databases">
        <authorList>
            <person name="Kyes S.A."/>
        </authorList>
    </citation>
    <scope>NUCLEOTIDE SEQUENCE</scope>
    <source>
        <strain evidence="8">IT 4/25/5</strain>
    </source>
</reference>
<reference evidence="8" key="2">
    <citation type="journal article" date="2007" name="Mol. Microbiol.">
        <title>Plasmodium falciparum var gene expression is developmentally controlled at the level of RNA polymerase II-mediated transcription initiation.</title>
        <authorList>
            <person name="Kyes S."/>
            <person name="Christodoulou Z."/>
            <person name="Pinches R."/>
            <person name="Kriek N."/>
            <person name="Horrocks P."/>
            <person name="Newbold C."/>
        </authorList>
    </citation>
    <scope>NUCLEOTIDE SEQUENCE</scope>
    <source>
        <strain evidence="8">IT 4/25/5</strain>
    </source>
</reference>
<dbReference type="VEuPathDB" id="PlasmoDB:PfHB3_140005500"/>
<evidence type="ECO:0000256" key="1">
    <source>
        <dbReference type="SAM" id="Coils"/>
    </source>
</evidence>
<name>A1KQT2_PLAFA</name>
<proteinExistence type="predicted"/>
<dbReference type="VEuPathDB" id="PlasmoDB:PfGA01_040025200"/>
<dbReference type="Pfam" id="PF15445">
    <property type="entry name" value="ATS"/>
    <property type="match status" value="1"/>
</dbReference>
<feature type="coiled-coil region" evidence="1">
    <location>
        <begin position="2684"/>
        <end position="2711"/>
    </location>
</feature>
<dbReference type="Gene3D" id="1.20.58.830">
    <property type="match status" value="6"/>
</dbReference>
<dbReference type="VEuPathDB" id="PlasmoDB:PfSN01_120060500"/>
<feature type="domain" description="Duffy-binding-like" evidence="3">
    <location>
        <begin position="615"/>
        <end position="757"/>
    </location>
</feature>
<dbReference type="VEuPathDB" id="PlasmoDB:PfKH01_000029300"/>
<dbReference type="InterPro" id="IPR029210">
    <property type="entry name" value="PfEMP1_NTS"/>
</dbReference>
<feature type="domain" description="Plasmodium falciparum erythrocyte membrane protein-1 N-terminal segment" evidence="6">
    <location>
        <begin position="17"/>
        <end position="51"/>
    </location>
</feature>
<dbReference type="VEuPathDB" id="PlasmoDB:PfGA01_000007100"/>
<dbReference type="FunFam" id="1.20.58.830:FF:000021">
    <property type="entry name" value="Erythrocyte membrane protein 1, PfEMP1"/>
    <property type="match status" value="1"/>
</dbReference>
<dbReference type="VEuPathDB" id="PlasmoDB:PfSD01_080014100"/>
<dbReference type="Gene3D" id="1.10.1900.40">
    <property type="entry name" value="Acidic terminal segments, variant surface antigen of PfEMP1"/>
    <property type="match status" value="2"/>
</dbReference>
<feature type="domain" description="Duffy-antigen binding" evidence="4">
    <location>
        <begin position="875"/>
        <end position="1042"/>
    </location>
</feature>
<dbReference type="VEuPathDB" id="PlasmoDB:PfKH02_040026700"/>
<dbReference type="VEuPathDB" id="PlasmoDB:PfKE01_070015300"/>
<dbReference type="VEuPathDB" id="PlasmoDB:PfTG01_000030800"/>
<feature type="compositionally biased region" description="Low complexity" evidence="2">
    <location>
        <begin position="3065"/>
        <end position="3082"/>
    </location>
</feature>
<feature type="region of interest" description="Disordered" evidence="2">
    <location>
        <begin position="3008"/>
        <end position="3040"/>
    </location>
</feature>
<dbReference type="InterPro" id="IPR044932">
    <property type="entry name" value="PfEMP1_ATS_sf"/>
</dbReference>
<dbReference type="GO" id="GO:0046789">
    <property type="term" value="F:host cell surface receptor binding"/>
    <property type="evidence" value="ECO:0007669"/>
    <property type="project" value="InterPro"/>
</dbReference>
<dbReference type="VEuPathDB" id="PlasmoDB:Pf7G8-2_000403400"/>
<feature type="region of interest" description="Disordered" evidence="2">
    <location>
        <begin position="1916"/>
        <end position="1983"/>
    </location>
</feature>
<gene>
    <name evidence="8" type="primary">var13.1</name>
</gene>
<dbReference type="VEuPathDB" id="PlasmoDB:PfNF54_060022500"/>
<dbReference type="FunFam" id="1.20.1310.20:FF:000001">
    <property type="entry name" value="Erythrocyte membrane protein 1, PfEMP1"/>
    <property type="match status" value="1"/>
</dbReference>
<evidence type="ECO:0000259" key="6">
    <source>
        <dbReference type="Pfam" id="PF15447"/>
    </source>
</evidence>
<dbReference type="VEuPathDB" id="PlasmoDB:PF3D7_0632500"/>
<dbReference type="VEuPathDB" id="PlasmoDB:PfIT_130005200"/>
<dbReference type="Pfam" id="PF22672">
    <property type="entry name" value="DBL_C"/>
    <property type="match status" value="2"/>
</dbReference>